<dbReference type="GO" id="GO:0008360">
    <property type="term" value="P:regulation of cell shape"/>
    <property type="evidence" value="ECO:0007669"/>
    <property type="project" value="UniProtKB-KW"/>
</dbReference>
<dbReference type="GO" id="GO:0016763">
    <property type="term" value="F:pentosyltransferase activity"/>
    <property type="evidence" value="ECO:0007669"/>
    <property type="project" value="InterPro"/>
</dbReference>
<dbReference type="PANTHER" id="PTHR30400">
    <property type="entry name" value="MONOFUNCTIONAL BIOSYNTHETIC PEPTIDOGLYCAN TRANSGLYCOSYLASE"/>
    <property type="match status" value="1"/>
</dbReference>
<dbReference type="InterPro" id="IPR011812">
    <property type="entry name" value="Pep_trsgly"/>
</dbReference>
<dbReference type="InterPro" id="IPR036950">
    <property type="entry name" value="PBP_transglycosylase"/>
</dbReference>
<organism evidence="13 14">
    <name type="scientific">Algicella marina</name>
    <dbReference type="NCBI Taxonomy" id="2683284"/>
    <lineage>
        <taxon>Bacteria</taxon>
        <taxon>Pseudomonadati</taxon>
        <taxon>Pseudomonadota</taxon>
        <taxon>Alphaproteobacteria</taxon>
        <taxon>Rhodobacterales</taxon>
        <taxon>Paracoccaceae</taxon>
        <taxon>Algicella</taxon>
    </lineage>
</organism>
<evidence type="ECO:0000256" key="4">
    <source>
        <dbReference type="ARBA" id="ARBA00022679"/>
    </source>
</evidence>
<dbReference type="RefSeq" id="WP_161863074.1">
    <property type="nucleotide sequence ID" value="NZ_CP046620.1"/>
</dbReference>
<evidence type="ECO:0000256" key="5">
    <source>
        <dbReference type="ARBA" id="ARBA00022692"/>
    </source>
</evidence>
<keyword evidence="6 11" id="KW-0133">Cell shape</keyword>
<comment type="function">
    <text evidence="11">Peptidoglycan polymerase that catalyzes glycan chain elongation from lipid-linked precursors.</text>
</comment>
<reference evidence="13 14" key="1">
    <citation type="submission" date="2019-12" db="EMBL/GenBank/DDBJ databases">
        <title>Complete genome sequence of Algicella marina strain 9Alg 56(T) isolated from the red alga Tichocarpus crinitus.</title>
        <authorList>
            <person name="Kim S.-G."/>
            <person name="Nedashkovskaya O.I."/>
        </authorList>
    </citation>
    <scope>NUCLEOTIDE SEQUENCE [LARGE SCALE GENOMIC DNA]</scope>
    <source>
        <strain evidence="13 14">9Alg 56</strain>
    </source>
</reference>
<dbReference type="Pfam" id="PF00912">
    <property type="entry name" value="Transgly"/>
    <property type="match status" value="1"/>
</dbReference>
<keyword evidence="10 11" id="KW-0961">Cell wall biogenesis/degradation</keyword>
<evidence type="ECO:0000256" key="3">
    <source>
        <dbReference type="ARBA" id="ARBA00022676"/>
    </source>
</evidence>
<dbReference type="PANTHER" id="PTHR30400:SF0">
    <property type="entry name" value="BIOSYNTHETIC PEPTIDOGLYCAN TRANSGLYCOSYLASE"/>
    <property type="match status" value="1"/>
</dbReference>
<dbReference type="KEGG" id="amaq:GO499_15785"/>
<evidence type="ECO:0000256" key="1">
    <source>
        <dbReference type="ARBA" id="ARBA00022475"/>
    </source>
</evidence>
<evidence type="ECO:0000256" key="7">
    <source>
        <dbReference type="ARBA" id="ARBA00022984"/>
    </source>
</evidence>
<keyword evidence="5 11" id="KW-0812">Transmembrane</keyword>
<dbReference type="GO" id="GO:0009274">
    <property type="term" value="C:peptidoglycan-based cell wall"/>
    <property type="evidence" value="ECO:0007669"/>
    <property type="project" value="InterPro"/>
</dbReference>
<dbReference type="HAMAP" id="MF_00766">
    <property type="entry name" value="PGT_MtgA"/>
    <property type="match status" value="1"/>
</dbReference>
<evidence type="ECO:0000313" key="14">
    <source>
        <dbReference type="Proteomes" id="UP000464495"/>
    </source>
</evidence>
<comment type="catalytic activity">
    <reaction evidence="11">
        <text>[GlcNAc-(1-&gt;4)-Mur2Ac(oyl-L-Ala-gamma-D-Glu-L-Lys-D-Ala-D-Ala)](n)-di-trans,octa-cis-undecaprenyl diphosphate + beta-D-GlcNAc-(1-&gt;4)-Mur2Ac(oyl-L-Ala-gamma-D-Glu-L-Lys-D-Ala-D-Ala)-di-trans,octa-cis-undecaprenyl diphosphate = [GlcNAc-(1-&gt;4)-Mur2Ac(oyl-L-Ala-gamma-D-Glu-L-Lys-D-Ala-D-Ala)](n+1)-di-trans,octa-cis-undecaprenyl diphosphate + di-trans,octa-cis-undecaprenyl diphosphate + H(+)</text>
        <dbReference type="Rhea" id="RHEA:23708"/>
        <dbReference type="Rhea" id="RHEA-COMP:9602"/>
        <dbReference type="Rhea" id="RHEA-COMP:9603"/>
        <dbReference type="ChEBI" id="CHEBI:15378"/>
        <dbReference type="ChEBI" id="CHEBI:58405"/>
        <dbReference type="ChEBI" id="CHEBI:60033"/>
        <dbReference type="ChEBI" id="CHEBI:78435"/>
        <dbReference type="EC" id="2.4.99.28"/>
    </reaction>
</comment>
<sequence>MAKAKPAKTAKKPAKSKGKKKPALWRRLLRWTGMTIVGVCVFLLLFVGMFRFVNPPINYYQAAEWVRHGEFRRDWVPLERMSRHLPLSAAAAEDAKFCDHYGFDFDAIQEALEGGARRGASTISQQVSKNVFLWQGRSWVRKGLEAGFTVLIEGLWGKRRIMEVYLNVAEFDTGVFGVEAAAQHYFGMAAADLGPQRSSALMAVLPNPKDRSASQPTAGLQRRARSIAAGARTLEAEGRAACFRFG</sequence>
<dbReference type="GO" id="GO:0009252">
    <property type="term" value="P:peptidoglycan biosynthetic process"/>
    <property type="evidence" value="ECO:0007669"/>
    <property type="project" value="UniProtKB-UniRule"/>
</dbReference>
<dbReference type="SUPFAM" id="SSF53955">
    <property type="entry name" value="Lysozyme-like"/>
    <property type="match status" value="1"/>
</dbReference>
<evidence type="ECO:0000256" key="2">
    <source>
        <dbReference type="ARBA" id="ARBA00022519"/>
    </source>
</evidence>
<gene>
    <name evidence="11 13" type="primary">mtgA</name>
    <name evidence="13" type="ORF">GO499_15785</name>
</gene>
<evidence type="ECO:0000256" key="10">
    <source>
        <dbReference type="ARBA" id="ARBA00023316"/>
    </source>
</evidence>
<dbReference type="Proteomes" id="UP000464495">
    <property type="component" value="Chromosome"/>
</dbReference>
<keyword evidence="7 11" id="KW-0573">Peptidoglycan synthesis</keyword>
<keyword evidence="9 11" id="KW-0472">Membrane</keyword>
<feature type="transmembrane region" description="Helical" evidence="11">
    <location>
        <begin position="28"/>
        <end position="50"/>
    </location>
</feature>
<dbReference type="AlphaFoldDB" id="A0A6P1T1B1"/>
<keyword evidence="8 11" id="KW-1133">Transmembrane helix</keyword>
<comment type="subcellular location">
    <subcellularLocation>
        <location evidence="11">Cell inner membrane</location>
        <topology evidence="11">Single-pass membrane protein</topology>
    </subcellularLocation>
</comment>
<evidence type="ECO:0000259" key="12">
    <source>
        <dbReference type="Pfam" id="PF00912"/>
    </source>
</evidence>
<keyword evidence="14" id="KW-1185">Reference proteome</keyword>
<dbReference type="GO" id="GO:0008955">
    <property type="term" value="F:peptidoglycan glycosyltransferase activity"/>
    <property type="evidence" value="ECO:0007669"/>
    <property type="project" value="UniProtKB-UniRule"/>
</dbReference>
<dbReference type="Gene3D" id="1.10.3810.10">
    <property type="entry name" value="Biosynthetic peptidoglycan transglycosylase-like"/>
    <property type="match status" value="1"/>
</dbReference>
<evidence type="ECO:0000256" key="11">
    <source>
        <dbReference type="HAMAP-Rule" id="MF_00766"/>
    </source>
</evidence>
<evidence type="ECO:0000313" key="13">
    <source>
        <dbReference type="EMBL" id="QHQ36528.1"/>
    </source>
</evidence>
<keyword evidence="3 11" id="KW-0328">Glycosyltransferase</keyword>
<protein>
    <recommendedName>
        <fullName evidence="11">Biosynthetic peptidoglycan transglycosylase</fullName>
        <ecNumber evidence="11">2.4.99.28</ecNumber>
    </recommendedName>
    <alternativeName>
        <fullName evidence="11">Glycan polymerase</fullName>
    </alternativeName>
    <alternativeName>
        <fullName evidence="11">Peptidoglycan glycosyltransferase MtgA</fullName>
        <shortName evidence="11">PGT</shortName>
    </alternativeName>
</protein>
<dbReference type="InterPro" id="IPR001264">
    <property type="entry name" value="Glyco_trans_51"/>
</dbReference>
<keyword evidence="1 11" id="KW-1003">Cell membrane</keyword>
<comment type="pathway">
    <text evidence="11">Cell wall biogenesis; peptidoglycan biosynthesis.</text>
</comment>
<comment type="similarity">
    <text evidence="11">Belongs to the glycosyltransferase 51 family.</text>
</comment>
<dbReference type="UniPathway" id="UPA00219"/>
<accession>A0A6P1T1B1</accession>
<dbReference type="EC" id="2.4.99.28" evidence="11"/>
<dbReference type="EMBL" id="CP046620">
    <property type="protein sequence ID" value="QHQ36528.1"/>
    <property type="molecule type" value="Genomic_DNA"/>
</dbReference>
<evidence type="ECO:0000256" key="8">
    <source>
        <dbReference type="ARBA" id="ARBA00022989"/>
    </source>
</evidence>
<evidence type="ECO:0000256" key="6">
    <source>
        <dbReference type="ARBA" id="ARBA00022960"/>
    </source>
</evidence>
<dbReference type="GO" id="GO:0071555">
    <property type="term" value="P:cell wall organization"/>
    <property type="evidence" value="ECO:0007669"/>
    <property type="project" value="UniProtKB-KW"/>
</dbReference>
<keyword evidence="2 11" id="KW-0997">Cell inner membrane</keyword>
<proteinExistence type="inferred from homology"/>
<evidence type="ECO:0000256" key="9">
    <source>
        <dbReference type="ARBA" id="ARBA00023136"/>
    </source>
</evidence>
<dbReference type="InterPro" id="IPR023346">
    <property type="entry name" value="Lysozyme-like_dom_sf"/>
</dbReference>
<name>A0A6P1T1B1_9RHOB</name>
<keyword evidence="4 11" id="KW-0808">Transferase</keyword>
<dbReference type="GO" id="GO:0005886">
    <property type="term" value="C:plasma membrane"/>
    <property type="evidence" value="ECO:0007669"/>
    <property type="project" value="UniProtKB-SubCell"/>
</dbReference>
<dbReference type="NCBIfam" id="TIGR02070">
    <property type="entry name" value="mono_pep_trsgly"/>
    <property type="match status" value="1"/>
</dbReference>
<feature type="domain" description="Glycosyl transferase family 51" evidence="12">
    <location>
        <begin position="70"/>
        <end position="228"/>
    </location>
</feature>